<evidence type="ECO:0008006" key="3">
    <source>
        <dbReference type="Google" id="ProtNLM"/>
    </source>
</evidence>
<protein>
    <recommendedName>
        <fullName evidence="3">F-box domain-containing protein</fullName>
    </recommendedName>
</protein>
<comment type="caution">
    <text evidence="1">The sequence shown here is derived from an EMBL/GenBank/DDBJ whole genome shotgun (WGS) entry which is preliminary data.</text>
</comment>
<dbReference type="RefSeq" id="XP_024704389.1">
    <property type="nucleotide sequence ID" value="XM_024854075.1"/>
</dbReference>
<dbReference type="EMBL" id="MSFO01000004">
    <property type="protein sequence ID" value="PLB49087.1"/>
    <property type="molecule type" value="Genomic_DNA"/>
</dbReference>
<name>A0A2I2G874_9EURO</name>
<organism evidence="1 2">
    <name type="scientific">Aspergillus steynii IBT 23096</name>
    <dbReference type="NCBI Taxonomy" id="1392250"/>
    <lineage>
        <taxon>Eukaryota</taxon>
        <taxon>Fungi</taxon>
        <taxon>Dikarya</taxon>
        <taxon>Ascomycota</taxon>
        <taxon>Pezizomycotina</taxon>
        <taxon>Eurotiomycetes</taxon>
        <taxon>Eurotiomycetidae</taxon>
        <taxon>Eurotiales</taxon>
        <taxon>Aspergillaceae</taxon>
        <taxon>Aspergillus</taxon>
        <taxon>Aspergillus subgen. Circumdati</taxon>
    </lineage>
</organism>
<dbReference type="VEuPathDB" id="FungiDB:P170DRAFT_494775"/>
<proteinExistence type="predicted"/>
<evidence type="ECO:0000313" key="1">
    <source>
        <dbReference type="EMBL" id="PLB49087.1"/>
    </source>
</evidence>
<sequence>MPSSVTTTLQRAKSTLQNLLPGSSKAHLEGLNPEPEAAAATAKAEALNASKHHNIQHSDLVRLPQELIDMIAENLPPLGLAVLAISCCAMYRKLRTRLAEKPCFRIPRKWEDILAIENDGAPSPYEILQYLENQRWKYCTQCYTMHPRGEFARIKKEWRRTGKEKKEEEEGKEEDLMPYCETPGLVSICREWSISYREARRLVKQIRSCYVPRECVLEGLKPEGEDAVWSPFENYIPWKEFHLKQKLHGVTETVHLTVKVCVALERGVLCFGVICYARLWQMPPEHCGSTG</sequence>
<reference evidence="1 2" key="1">
    <citation type="submission" date="2016-12" db="EMBL/GenBank/DDBJ databases">
        <title>The genomes of Aspergillus section Nigri reveals drivers in fungal speciation.</title>
        <authorList>
            <consortium name="DOE Joint Genome Institute"/>
            <person name="Vesth T.C."/>
            <person name="Nybo J."/>
            <person name="Theobald S."/>
            <person name="Brandl J."/>
            <person name="Frisvad J.C."/>
            <person name="Nielsen K.F."/>
            <person name="Lyhne E.K."/>
            <person name="Kogle M.E."/>
            <person name="Kuo A."/>
            <person name="Riley R."/>
            <person name="Clum A."/>
            <person name="Nolan M."/>
            <person name="Lipzen A."/>
            <person name="Salamov A."/>
            <person name="Henrissat B."/>
            <person name="Wiebenga A."/>
            <person name="De Vries R.P."/>
            <person name="Grigoriev I.V."/>
            <person name="Mortensen U.H."/>
            <person name="Andersen M.R."/>
            <person name="Baker S.E."/>
        </authorList>
    </citation>
    <scope>NUCLEOTIDE SEQUENCE [LARGE SCALE GENOMIC DNA]</scope>
    <source>
        <strain evidence="1 2">IBT 23096</strain>
    </source>
</reference>
<evidence type="ECO:0000313" key="2">
    <source>
        <dbReference type="Proteomes" id="UP000234275"/>
    </source>
</evidence>
<dbReference type="GeneID" id="36561780"/>
<dbReference type="Proteomes" id="UP000234275">
    <property type="component" value="Unassembled WGS sequence"/>
</dbReference>
<accession>A0A2I2G874</accession>
<keyword evidence="2" id="KW-1185">Reference proteome</keyword>
<dbReference type="OrthoDB" id="4454461at2759"/>
<dbReference type="AlphaFoldDB" id="A0A2I2G874"/>
<gene>
    <name evidence="1" type="ORF">P170DRAFT_494775</name>
</gene>